<dbReference type="PANTHER" id="PTHR14091">
    <property type="entry name" value="PERIODIC TRYPTOPHAN PROTEIN 1"/>
    <property type="match status" value="1"/>
</dbReference>
<evidence type="ECO:0000313" key="6">
    <source>
        <dbReference type="EMBL" id="CAG9806402.1"/>
    </source>
</evidence>
<accession>A0A9N9WRQ4</accession>
<dbReference type="InterPro" id="IPR001680">
    <property type="entry name" value="WD40_rpt"/>
</dbReference>
<dbReference type="AlphaFoldDB" id="A0A9N9WRQ4"/>
<evidence type="ECO:0000313" key="7">
    <source>
        <dbReference type="Proteomes" id="UP001153620"/>
    </source>
</evidence>
<evidence type="ECO:0000256" key="1">
    <source>
        <dbReference type="ARBA" id="ARBA00022553"/>
    </source>
</evidence>
<dbReference type="Pfam" id="PF00400">
    <property type="entry name" value="WD40"/>
    <property type="match status" value="2"/>
</dbReference>
<keyword evidence="7" id="KW-1185">Reference proteome</keyword>
<dbReference type="SUPFAM" id="SSF50978">
    <property type="entry name" value="WD40 repeat-like"/>
    <property type="match status" value="1"/>
</dbReference>
<name>A0A9N9WRQ4_9DIPT</name>
<dbReference type="GO" id="GO:0005634">
    <property type="term" value="C:nucleus"/>
    <property type="evidence" value="ECO:0007669"/>
    <property type="project" value="TreeGrafter"/>
</dbReference>
<dbReference type="InterPro" id="IPR015943">
    <property type="entry name" value="WD40/YVTN_repeat-like_dom_sf"/>
</dbReference>
<evidence type="ECO:0000256" key="4">
    <source>
        <dbReference type="PROSITE-ProRule" id="PRU00221"/>
    </source>
</evidence>
<dbReference type="Gene3D" id="2.130.10.10">
    <property type="entry name" value="YVTN repeat-like/Quinoprotein amine dehydrogenase"/>
    <property type="match status" value="2"/>
</dbReference>
<dbReference type="PROSITE" id="PS50082">
    <property type="entry name" value="WD_REPEATS_2"/>
    <property type="match status" value="2"/>
</dbReference>
<dbReference type="InterPro" id="IPR044285">
    <property type="entry name" value="PWP1"/>
</dbReference>
<feature type="repeat" description="WD" evidence="4">
    <location>
        <begin position="364"/>
        <end position="406"/>
    </location>
</feature>
<dbReference type="PROSITE" id="PS50294">
    <property type="entry name" value="WD_REPEATS_REGION"/>
    <property type="match status" value="2"/>
</dbReference>
<keyword evidence="2 4" id="KW-0853">WD repeat</keyword>
<keyword evidence="1" id="KW-0597">Phosphoprotein</keyword>
<keyword evidence="3" id="KW-0677">Repeat</keyword>
<sequence length="473" mass="53107">MEVADELEDQLSEINFVPCVKFVKRGVASARNIADGVKPNVNPQVFQELMGGPSGTQQEIDDDESGSDLENQDNSDIEQLPAVKDQNDEYNFDDYDNEKAEPALKMSDIVEVTENDEIADDENDSEAEDDTIKPTDNLVLVGRVEADCSSMEVYVFNEEENSLYVHHDFLLPFHILCVEWFSYDAGSETAGNLCAIGGMEPIIHVYDLDIHHPLEPVVTLGKKGSKKKGTKRVGHKDAVLDLAWNSNYQHIMASASVDQTVILWDLEHTSPSTILKDFAEKVQTIEFNASEAEYLLTGCSDNTVKLFDCRQSNDENAQYKKWIIEGEVEKVKWNPSQKYHFVAGTNAGKIYYFDSRATEPLWVIEAHEKEVTDFGFNPKVPNFLATSSTDNHLKVWNFNETSCDVVHSQHCKVGKVHSLDPCPENGFLLAVGGDKRKKNFNVANLLDYDDIKQAFTNEPVISQGSKMEDDDDD</sequence>
<reference evidence="6" key="2">
    <citation type="submission" date="2022-10" db="EMBL/GenBank/DDBJ databases">
        <authorList>
            <consortium name="ENA_rothamsted_submissions"/>
            <consortium name="culmorum"/>
            <person name="King R."/>
        </authorList>
    </citation>
    <scope>NUCLEOTIDE SEQUENCE</scope>
</reference>
<evidence type="ECO:0000256" key="5">
    <source>
        <dbReference type="SAM" id="MobiDB-lite"/>
    </source>
</evidence>
<dbReference type="GO" id="GO:0006364">
    <property type="term" value="P:rRNA processing"/>
    <property type="evidence" value="ECO:0007669"/>
    <property type="project" value="InterPro"/>
</dbReference>
<reference evidence="6" key="1">
    <citation type="submission" date="2022-01" db="EMBL/GenBank/DDBJ databases">
        <authorList>
            <person name="King R."/>
        </authorList>
    </citation>
    <scope>NUCLEOTIDE SEQUENCE</scope>
</reference>
<protein>
    <submittedName>
        <fullName evidence="6">Uncharacterized protein</fullName>
    </submittedName>
</protein>
<feature type="repeat" description="WD" evidence="4">
    <location>
        <begin position="232"/>
        <end position="274"/>
    </location>
</feature>
<gene>
    <name evidence="6" type="ORF">CHIRRI_LOCUS9259</name>
</gene>
<dbReference type="EMBL" id="OU895879">
    <property type="protein sequence ID" value="CAG9806402.1"/>
    <property type="molecule type" value="Genomic_DNA"/>
</dbReference>
<feature type="region of interest" description="Disordered" evidence="5">
    <location>
        <begin position="47"/>
        <end position="76"/>
    </location>
</feature>
<dbReference type="InterPro" id="IPR036322">
    <property type="entry name" value="WD40_repeat_dom_sf"/>
</dbReference>
<feature type="compositionally biased region" description="Acidic residues" evidence="5">
    <location>
        <begin position="59"/>
        <end position="76"/>
    </location>
</feature>
<dbReference type="Proteomes" id="UP001153620">
    <property type="component" value="Chromosome 3"/>
</dbReference>
<dbReference type="SMART" id="SM00320">
    <property type="entry name" value="WD40"/>
    <property type="match status" value="5"/>
</dbReference>
<dbReference type="PRINTS" id="PR00320">
    <property type="entry name" value="GPROTEINBRPT"/>
</dbReference>
<dbReference type="InterPro" id="IPR020472">
    <property type="entry name" value="WD40_PAC1"/>
</dbReference>
<evidence type="ECO:0000256" key="3">
    <source>
        <dbReference type="ARBA" id="ARBA00022737"/>
    </source>
</evidence>
<evidence type="ECO:0000256" key="2">
    <source>
        <dbReference type="ARBA" id="ARBA00022574"/>
    </source>
</evidence>
<dbReference type="PANTHER" id="PTHR14091:SF0">
    <property type="entry name" value="PERIODIC TRYPTOPHAN PROTEIN 1 HOMOLOG"/>
    <property type="match status" value="1"/>
</dbReference>
<dbReference type="InterPro" id="IPR019775">
    <property type="entry name" value="WD40_repeat_CS"/>
</dbReference>
<dbReference type="PROSITE" id="PS00678">
    <property type="entry name" value="WD_REPEATS_1"/>
    <property type="match status" value="2"/>
</dbReference>
<organism evidence="6 7">
    <name type="scientific">Chironomus riparius</name>
    <dbReference type="NCBI Taxonomy" id="315576"/>
    <lineage>
        <taxon>Eukaryota</taxon>
        <taxon>Metazoa</taxon>
        <taxon>Ecdysozoa</taxon>
        <taxon>Arthropoda</taxon>
        <taxon>Hexapoda</taxon>
        <taxon>Insecta</taxon>
        <taxon>Pterygota</taxon>
        <taxon>Neoptera</taxon>
        <taxon>Endopterygota</taxon>
        <taxon>Diptera</taxon>
        <taxon>Nematocera</taxon>
        <taxon>Chironomoidea</taxon>
        <taxon>Chironomidae</taxon>
        <taxon>Chironominae</taxon>
        <taxon>Chironomus</taxon>
    </lineage>
</organism>
<dbReference type="OrthoDB" id="270624at2759"/>
<proteinExistence type="predicted"/>